<feature type="region of interest" description="Disordered" evidence="1">
    <location>
        <begin position="1"/>
        <end position="80"/>
    </location>
</feature>
<accession>A0A143PX15</accession>
<gene>
    <name evidence="2" type="ORF">LuPra_06068</name>
</gene>
<dbReference type="RefSeq" id="WP_110174212.1">
    <property type="nucleotide sequence ID" value="NZ_CP015136.1"/>
</dbReference>
<feature type="compositionally biased region" description="Pro residues" evidence="1">
    <location>
        <begin position="1"/>
        <end position="11"/>
    </location>
</feature>
<name>A0A143PX15_LUTPR</name>
<dbReference type="Gene3D" id="2.40.128.260">
    <property type="entry name" value="Type IV secretion system, VirB10/TraB/TrbI"/>
    <property type="match status" value="1"/>
</dbReference>
<dbReference type="InterPro" id="IPR042217">
    <property type="entry name" value="T4SS_VirB10/TrbI"/>
</dbReference>
<dbReference type="AlphaFoldDB" id="A0A143PX15"/>
<keyword evidence="3" id="KW-1185">Reference proteome</keyword>
<dbReference type="STRING" id="1855912.LuPra_06068"/>
<proteinExistence type="predicted"/>
<evidence type="ECO:0000313" key="3">
    <source>
        <dbReference type="Proteomes" id="UP000076079"/>
    </source>
</evidence>
<dbReference type="CDD" id="cd16426">
    <property type="entry name" value="VirB10_like"/>
    <property type="match status" value="1"/>
</dbReference>
<dbReference type="EMBL" id="CP015136">
    <property type="protein sequence ID" value="AMY12786.1"/>
    <property type="molecule type" value="Genomic_DNA"/>
</dbReference>
<reference evidence="2 3" key="1">
    <citation type="journal article" date="2016" name="Genome Announc.">
        <title>First Complete Genome Sequence of a Subdivision 6 Acidobacterium Strain.</title>
        <authorList>
            <person name="Huang S."/>
            <person name="Vieira S."/>
            <person name="Bunk B."/>
            <person name="Riedel T."/>
            <person name="Sproer C."/>
            <person name="Overmann J."/>
        </authorList>
    </citation>
    <scope>NUCLEOTIDE SEQUENCE [LARGE SCALE GENOMIC DNA]</scope>
    <source>
        <strain evidence="3">DSM 100886 HEG_-6_39</strain>
    </source>
</reference>
<sequence length="255" mass="25840">MARSTPPPPARPQAQPAPAEASTQASGGPNDNWPSRDYGSGNRDTAGASRDTDSSATRADNSLPSRSPVSEPAPPPAPVRHLETVTIPADAVIGVQLETSISTVKAKVEDPVRARVTRDLMGGGNVVVPSGSRLLGSVTLVEQGGKVKERARLGIRFHTLELADGTEVRLPTETIYREGESPAGKSAAKIGGATIGGAILGAIVGGGKGAAIGAATGAGSGTGWAMAGDRLPAELRSGQSLTVRVSDSVSTQVER</sequence>
<dbReference type="KEGG" id="abac:LuPra_06068"/>
<feature type="compositionally biased region" description="Low complexity" evidence="1">
    <location>
        <begin position="12"/>
        <end position="26"/>
    </location>
</feature>
<evidence type="ECO:0000256" key="1">
    <source>
        <dbReference type="SAM" id="MobiDB-lite"/>
    </source>
</evidence>
<dbReference type="Proteomes" id="UP000076079">
    <property type="component" value="Chromosome"/>
</dbReference>
<protein>
    <recommendedName>
        <fullName evidence="4">TrbI/VirB10 family protein</fullName>
    </recommendedName>
</protein>
<organism evidence="2 3">
    <name type="scientific">Luteitalea pratensis</name>
    <dbReference type="NCBI Taxonomy" id="1855912"/>
    <lineage>
        <taxon>Bacteria</taxon>
        <taxon>Pseudomonadati</taxon>
        <taxon>Acidobacteriota</taxon>
        <taxon>Vicinamibacteria</taxon>
        <taxon>Vicinamibacterales</taxon>
        <taxon>Vicinamibacteraceae</taxon>
        <taxon>Luteitalea</taxon>
    </lineage>
</organism>
<reference evidence="3" key="2">
    <citation type="submission" date="2016-04" db="EMBL/GenBank/DDBJ databases">
        <title>First Complete Genome Sequence of a Subdivision 6 Acidobacterium.</title>
        <authorList>
            <person name="Huang S."/>
            <person name="Vieira S."/>
            <person name="Bunk B."/>
            <person name="Riedel T."/>
            <person name="Sproeer C."/>
            <person name="Overmann J."/>
        </authorList>
    </citation>
    <scope>NUCLEOTIDE SEQUENCE [LARGE SCALE GENOMIC DNA]</scope>
    <source>
        <strain evidence="3">DSM 100886 HEG_-6_39</strain>
    </source>
</reference>
<evidence type="ECO:0008006" key="4">
    <source>
        <dbReference type="Google" id="ProtNLM"/>
    </source>
</evidence>
<evidence type="ECO:0000313" key="2">
    <source>
        <dbReference type="EMBL" id="AMY12786.1"/>
    </source>
</evidence>
<feature type="compositionally biased region" description="Polar residues" evidence="1">
    <location>
        <begin position="54"/>
        <end position="63"/>
    </location>
</feature>